<evidence type="ECO:0000313" key="6">
    <source>
        <dbReference type="EMBL" id="HIU60154.1"/>
    </source>
</evidence>
<comment type="catalytic activity">
    <reaction evidence="1 4">
        <text>alpha-D-glucosamine 6-phosphate + H2O = beta-D-fructose 6-phosphate + NH4(+)</text>
        <dbReference type="Rhea" id="RHEA:12172"/>
        <dbReference type="ChEBI" id="CHEBI:15377"/>
        <dbReference type="ChEBI" id="CHEBI:28938"/>
        <dbReference type="ChEBI" id="CHEBI:57634"/>
        <dbReference type="ChEBI" id="CHEBI:75989"/>
        <dbReference type="EC" id="3.5.99.6"/>
    </reaction>
</comment>
<comment type="pathway">
    <text evidence="4">Amino-sugar metabolism; N-acetylneuraminate degradation; D-fructose 6-phosphate from N-acetylneuraminate: step 5/5.</text>
</comment>
<feature type="active site" description="For ring-opening step" evidence="4">
    <location>
        <position position="142"/>
    </location>
</feature>
<feature type="active site" description="Proton acceptor; for ring-opening step" evidence="4">
    <location>
        <position position="137"/>
    </location>
</feature>
<sequence length="242" mass="26322">MIVVTAKDYDEMSMKAYEAMKKVLTEKSDATLGLATGSTPVGLYKLMIADYEAGKISYKDMTSINLDEYVGLPVTHPESYRAFMNRNLFDHIDIKKENTHVPDGLNPDLAAAADAYTAYIAAHPADVQILGIGSNGHIAFNEPGTPFDSHTHVVTLKEGTRKDNARFFDNDIDKVPTHAVTMGLKDIMSAKFIILLANGSGKANAVKEMIKGPVSENCPASILQTHPNVLVVTDEAAAYYLN</sequence>
<organism evidence="6 7">
    <name type="scientific">Candidatus Stercoripulliclostridium merdigallinarum</name>
    <dbReference type="NCBI Taxonomy" id="2840951"/>
    <lineage>
        <taxon>Bacteria</taxon>
        <taxon>Bacillati</taxon>
        <taxon>Bacillota</taxon>
        <taxon>Clostridia</taxon>
        <taxon>Eubacteriales</taxon>
        <taxon>Candidatus Stercoripulliclostridium</taxon>
    </lineage>
</organism>
<dbReference type="InterPro" id="IPR037171">
    <property type="entry name" value="NagB/RpiA_transferase-like"/>
</dbReference>
<dbReference type="EC" id="3.5.99.6" evidence="4"/>
<dbReference type="SUPFAM" id="SSF100950">
    <property type="entry name" value="NagB/RpiA/CoA transferase-like"/>
    <property type="match status" value="1"/>
</dbReference>
<comment type="function">
    <text evidence="4">Catalyzes the reversible isomerization-deamination of glucosamine 6-phosphate (GlcN6P) to form fructose 6-phosphate (Fru6P) and ammonium ion.</text>
</comment>
<evidence type="ECO:0000259" key="5">
    <source>
        <dbReference type="Pfam" id="PF01182"/>
    </source>
</evidence>
<evidence type="ECO:0000313" key="7">
    <source>
        <dbReference type="Proteomes" id="UP000824094"/>
    </source>
</evidence>
<dbReference type="GO" id="GO:0006046">
    <property type="term" value="P:N-acetylglucosamine catabolic process"/>
    <property type="evidence" value="ECO:0007669"/>
    <property type="project" value="UniProtKB-UniRule"/>
</dbReference>
<dbReference type="Gene3D" id="3.40.50.1360">
    <property type="match status" value="1"/>
</dbReference>
<keyword evidence="3 4" id="KW-0119">Carbohydrate metabolism</keyword>
<dbReference type="PANTHER" id="PTHR11280:SF5">
    <property type="entry name" value="GLUCOSAMINE-6-PHOSPHATE ISOMERASE"/>
    <property type="match status" value="1"/>
</dbReference>
<evidence type="ECO:0000256" key="4">
    <source>
        <dbReference type="HAMAP-Rule" id="MF_01241"/>
    </source>
</evidence>
<protein>
    <recommendedName>
        <fullName evidence="4">Glucosamine-6-phosphate deaminase</fullName>
        <ecNumber evidence="4">3.5.99.6</ecNumber>
    </recommendedName>
    <alternativeName>
        <fullName evidence="4">GlcN6P deaminase</fullName>
        <shortName evidence="4">GNPDA</shortName>
    </alternativeName>
    <alternativeName>
        <fullName evidence="4">Glucosamine-6-phosphate isomerase</fullName>
    </alternativeName>
</protein>
<comment type="caution">
    <text evidence="6">The sequence shown here is derived from an EMBL/GenBank/DDBJ whole genome shotgun (WGS) entry which is preliminary data.</text>
</comment>
<dbReference type="Proteomes" id="UP000824094">
    <property type="component" value="Unassembled WGS sequence"/>
</dbReference>
<dbReference type="InterPro" id="IPR006148">
    <property type="entry name" value="Glc/Gal-6P_isomerase"/>
</dbReference>
<dbReference type="AlphaFoldDB" id="A0A9D1SH18"/>
<feature type="domain" description="Glucosamine/galactosamine-6-phosphate isomerase" evidence="5">
    <location>
        <begin position="13"/>
        <end position="226"/>
    </location>
</feature>
<evidence type="ECO:0000256" key="2">
    <source>
        <dbReference type="ARBA" id="ARBA00022801"/>
    </source>
</evidence>
<comment type="caution">
    <text evidence="4">Lacks conserved residue(s) required for the propagation of feature annotation.</text>
</comment>
<comment type="similarity">
    <text evidence="4">Belongs to the glucosamine/galactosamine-6-phosphate isomerase family. NagB subfamily.</text>
</comment>
<proteinExistence type="inferred from homology"/>
<dbReference type="FunFam" id="3.40.50.1360:FF:000003">
    <property type="entry name" value="Glucosamine-6-phosphate deaminase"/>
    <property type="match status" value="1"/>
</dbReference>
<feature type="active site" description="For ring-opening step" evidence="4">
    <location>
        <position position="135"/>
    </location>
</feature>
<dbReference type="GO" id="GO:0006043">
    <property type="term" value="P:glucosamine catabolic process"/>
    <property type="evidence" value="ECO:0007669"/>
    <property type="project" value="TreeGrafter"/>
</dbReference>
<dbReference type="HAMAP" id="MF_01241">
    <property type="entry name" value="GlcN6P_deamin"/>
    <property type="match status" value="1"/>
</dbReference>
<dbReference type="GO" id="GO:0019262">
    <property type="term" value="P:N-acetylneuraminate catabolic process"/>
    <property type="evidence" value="ECO:0007669"/>
    <property type="project" value="UniProtKB-UniRule"/>
</dbReference>
<gene>
    <name evidence="4 6" type="primary">nagB</name>
    <name evidence="6" type="ORF">IAB05_02040</name>
</gene>
<dbReference type="InterPro" id="IPR004547">
    <property type="entry name" value="Glucosamine6P_isomerase"/>
</dbReference>
<evidence type="ECO:0000256" key="1">
    <source>
        <dbReference type="ARBA" id="ARBA00000644"/>
    </source>
</evidence>
<feature type="active site" description="Proton acceptor; for enolization step" evidence="4">
    <location>
        <position position="67"/>
    </location>
</feature>
<name>A0A9D1SH18_9FIRM</name>
<reference evidence="6" key="2">
    <citation type="journal article" date="2021" name="PeerJ">
        <title>Extensive microbial diversity within the chicken gut microbiome revealed by metagenomics and culture.</title>
        <authorList>
            <person name="Gilroy R."/>
            <person name="Ravi A."/>
            <person name="Getino M."/>
            <person name="Pursley I."/>
            <person name="Horton D.L."/>
            <person name="Alikhan N.F."/>
            <person name="Baker D."/>
            <person name="Gharbi K."/>
            <person name="Hall N."/>
            <person name="Watson M."/>
            <person name="Adriaenssens E.M."/>
            <person name="Foster-Nyarko E."/>
            <person name="Jarju S."/>
            <person name="Secka A."/>
            <person name="Antonio M."/>
            <person name="Oren A."/>
            <person name="Chaudhuri R.R."/>
            <person name="La Ragione R."/>
            <person name="Hildebrand F."/>
            <person name="Pallen M.J."/>
        </authorList>
    </citation>
    <scope>NUCLEOTIDE SEQUENCE</scope>
    <source>
        <strain evidence="6">18911</strain>
    </source>
</reference>
<dbReference type="GO" id="GO:0004342">
    <property type="term" value="F:glucosamine-6-phosphate deaminase activity"/>
    <property type="evidence" value="ECO:0007669"/>
    <property type="project" value="UniProtKB-UniRule"/>
</dbReference>
<dbReference type="Pfam" id="PF01182">
    <property type="entry name" value="Glucosamine_iso"/>
    <property type="match status" value="1"/>
</dbReference>
<dbReference type="CDD" id="cd01399">
    <property type="entry name" value="GlcN6P_deaminase"/>
    <property type="match status" value="1"/>
</dbReference>
<evidence type="ECO:0000256" key="3">
    <source>
        <dbReference type="ARBA" id="ARBA00023277"/>
    </source>
</evidence>
<reference evidence="6" key="1">
    <citation type="submission" date="2020-10" db="EMBL/GenBank/DDBJ databases">
        <authorList>
            <person name="Gilroy R."/>
        </authorList>
    </citation>
    <scope>NUCLEOTIDE SEQUENCE</scope>
    <source>
        <strain evidence="6">18911</strain>
    </source>
</reference>
<dbReference type="GO" id="GO:0005975">
    <property type="term" value="P:carbohydrate metabolic process"/>
    <property type="evidence" value="ECO:0007669"/>
    <property type="project" value="InterPro"/>
</dbReference>
<keyword evidence="2 4" id="KW-0378">Hydrolase</keyword>
<dbReference type="EMBL" id="DVNF01000065">
    <property type="protein sequence ID" value="HIU60154.1"/>
    <property type="molecule type" value="Genomic_DNA"/>
</dbReference>
<dbReference type="GO" id="GO:0005737">
    <property type="term" value="C:cytoplasm"/>
    <property type="evidence" value="ECO:0007669"/>
    <property type="project" value="TreeGrafter"/>
</dbReference>
<dbReference type="GO" id="GO:0042802">
    <property type="term" value="F:identical protein binding"/>
    <property type="evidence" value="ECO:0007669"/>
    <property type="project" value="TreeGrafter"/>
</dbReference>
<dbReference type="PANTHER" id="PTHR11280">
    <property type="entry name" value="GLUCOSAMINE-6-PHOSPHATE ISOMERASE"/>
    <property type="match status" value="1"/>
</dbReference>
<accession>A0A9D1SH18</accession>
<dbReference type="NCBIfam" id="TIGR00502">
    <property type="entry name" value="nagB"/>
    <property type="match status" value="1"/>
</dbReference>